<reference evidence="1 2" key="1">
    <citation type="journal article" date="2019" name="Sci. Rep.">
        <title>Orb-weaving spider Araneus ventricosus genome elucidates the spidroin gene catalogue.</title>
        <authorList>
            <person name="Kono N."/>
            <person name="Nakamura H."/>
            <person name="Ohtoshi R."/>
            <person name="Moran D.A.P."/>
            <person name="Shinohara A."/>
            <person name="Yoshida Y."/>
            <person name="Fujiwara M."/>
            <person name="Mori M."/>
            <person name="Tomita M."/>
            <person name="Arakawa K."/>
        </authorList>
    </citation>
    <scope>NUCLEOTIDE SEQUENCE [LARGE SCALE GENOMIC DNA]</scope>
</reference>
<accession>A0A4Y2AZI6</accession>
<dbReference type="EMBL" id="BGPR01000037">
    <property type="protein sequence ID" value="GBL84446.1"/>
    <property type="molecule type" value="Genomic_DNA"/>
</dbReference>
<dbReference type="Proteomes" id="UP000499080">
    <property type="component" value="Unassembled WGS sequence"/>
</dbReference>
<name>A0A4Y2AZI6_ARAVE</name>
<sequence>MAHSLGNRHQLDFDAFGQLRAATSTPMRGEVLDEQSLRKQGKAHLLGSPPDAGELPVEAPHLSGLPGAIRQPDQTFGGCLARFAWRPITPESSAAKCNPLPHPSCAFSLP</sequence>
<dbReference type="AlphaFoldDB" id="A0A4Y2AZI6"/>
<proteinExistence type="predicted"/>
<organism evidence="1 2">
    <name type="scientific">Araneus ventricosus</name>
    <name type="common">Orbweaver spider</name>
    <name type="synonym">Epeira ventricosa</name>
    <dbReference type="NCBI Taxonomy" id="182803"/>
    <lineage>
        <taxon>Eukaryota</taxon>
        <taxon>Metazoa</taxon>
        <taxon>Ecdysozoa</taxon>
        <taxon>Arthropoda</taxon>
        <taxon>Chelicerata</taxon>
        <taxon>Arachnida</taxon>
        <taxon>Araneae</taxon>
        <taxon>Araneomorphae</taxon>
        <taxon>Entelegynae</taxon>
        <taxon>Araneoidea</taxon>
        <taxon>Araneidae</taxon>
        <taxon>Araneus</taxon>
    </lineage>
</organism>
<protein>
    <submittedName>
        <fullName evidence="1">Uncharacterized protein</fullName>
    </submittedName>
</protein>
<evidence type="ECO:0000313" key="1">
    <source>
        <dbReference type="EMBL" id="GBL84446.1"/>
    </source>
</evidence>
<keyword evidence="2" id="KW-1185">Reference proteome</keyword>
<evidence type="ECO:0000313" key="2">
    <source>
        <dbReference type="Proteomes" id="UP000499080"/>
    </source>
</evidence>
<comment type="caution">
    <text evidence="1">The sequence shown here is derived from an EMBL/GenBank/DDBJ whole genome shotgun (WGS) entry which is preliminary data.</text>
</comment>
<gene>
    <name evidence="1" type="ORF">AVEN_117205_1</name>
</gene>